<dbReference type="PROSITE" id="PS50893">
    <property type="entry name" value="ABC_TRANSPORTER_2"/>
    <property type="match status" value="1"/>
</dbReference>
<organism evidence="7 8">
    <name type="scientific">Ignavibacterium album (strain DSM 19864 / JCM 16511 / NBRC 101810 / Mat9-16)</name>
    <dbReference type="NCBI Taxonomy" id="945713"/>
    <lineage>
        <taxon>Bacteria</taxon>
        <taxon>Pseudomonadati</taxon>
        <taxon>Ignavibacteriota</taxon>
        <taxon>Ignavibacteria</taxon>
        <taxon>Ignavibacteriales</taxon>
        <taxon>Ignavibacteriaceae</taxon>
        <taxon>Ignavibacterium</taxon>
    </lineage>
</organism>
<dbReference type="SUPFAM" id="SSF52540">
    <property type="entry name" value="P-loop containing nucleoside triphosphate hydrolases"/>
    <property type="match status" value="1"/>
</dbReference>
<dbReference type="PROSITE" id="PS00211">
    <property type="entry name" value="ABC_TRANSPORTER_1"/>
    <property type="match status" value="1"/>
</dbReference>
<dbReference type="GO" id="GO:0016887">
    <property type="term" value="F:ATP hydrolysis activity"/>
    <property type="evidence" value="ECO:0007669"/>
    <property type="project" value="InterPro"/>
</dbReference>
<dbReference type="Pfam" id="PF00005">
    <property type="entry name" value="ABC_tran"/>
    <property type="match status" value="1"/>
</dbReference>
<dbReference type="PATRIC" id="fig|945713.3.peg.2001"/>
<evidence type="ECO:0000256" key="2">
    <source>
        <dbReference type="ARBA" id="ARBA00022448"/>
    </source>
</evidence>
<evidence type="ECO:0000313" key="8">
    <source>
        <dbReference type="Proteomes" id="UP000007394"/>
    </source>
</evidence>
<gene>
    <name evidence="7" type="ordered locus">IALB_1997</name>
</gene>
<dbReference type="HOGENOM" id="CLU_000604_1_2_10"/>
<reference evidence="7 8" key="1">
    <citation type="journal article" date="2012" name="Front. Microbiol.">
        <title>Complete genome of Ignavibacterium album, a metabolically versatile, flagellated, facultative anaerobe from the phylum Chlorobi.</title>
        <authorList>
            <person name="Liu Z."/>
            <person name="Frigaard N.-U."/>
            <person name="Vogl K."/>
            <person name="Iino T."/>
            <person name="Ohkuma M."/>
            <person name="Overmann J."/>
            <person name="Bryant D.A."/>
        </authorList>
    </citation>
    <scope>NUCLEOTIDE SEQUENCE [LARGE SCALE GENOMIC DNA]</scope>
    <source>
        <strain evidence="8">DSM 19864 / JCM 16511 / NBRC 101810 / Mat9-16</strain>
    </source>
</reference>
<dbReference type="PANTHER" id="PTHR42711">
    <property type="entry name" value="ABC TRANSPORTER ATP-BINDING PROTEIN"/>
    <property type="match status" value="1"/>
</dbReference>
<proteinExistence type="inferred from homology"/>
<keyword evidence="3" id="KW-0536">Nodulation</keyword>
<feature type="domain" description="ABC transporter" evidence="6">
    <location>
        <begin position="2"/>
        <end position="229"/>
    </location>
</feature>
<dbReference type="Gene3D" id="3.40.50.300">
    <property type="entry name" value="P-loop containing nucleotide triphosphate hydrolases"/>
    <property type="match status" value="1"/>
</dbReference>
<dbReference type="EMBL" id="CP003418">
    <property type="protein sequence ID" value="AFH49702.1"/>
    <property type="molecule type" value="Genomic_DNA"/>
</dbReference>
<dbReference type="STRING" id="945713.IALB_1997"/>
<protein>
    <submittedName>
        <fullName evidence="7">ABC-2 type transport system ATP-binding protein</fullName>
    </submittedName>
</protein>
<evidence type="ECO:0000259" key="6">
    <source>
        <dbReference type="PROSITE" id="PS50893"/>
    </source>
</evidence>
<evidence type="ECO:0000313" key="7">
    <source>
        <dbReference type="EMBL" id="AFH49702.1"/>
    </source>
</evidence>
<dbReference type="eggNOG" id="COG4152">
    <property type="taxonomic scope" value="Bacteria"/>
</dbReference>
<dbReference type="KEGG" id="ial:IALB_1997"/>
<dbReference type="SMART" id="SM00382">
    <property type="entry name" value="AAA"/>
    <property type="match status" value="1"/>
</dbReference>
<dbReference type="InterPro" id="IPR003593">
    <property type="entry name" value="AAA+_ATPase"/>
</dbReference>
<evidence type="ECO:0000256" key="1">
    <source>
        <dbReference type="ARBA" id="ARBA00005417"/>
    </source>
</evidence>
<keyword evidence="4" id="KW-0547">Nucleotide-binding</keyword>
<evidence type="ECO:0000256" key="5">
    <source>
        <dbReference type="ARBA" id="ARBA00022840"/>
    </source>
</evidence>
<dbReference type="Proteomes" id="UP000007394">
    <property type="component" value="Chromosome"/>
</dbReference>
<dbReference type="GO" id="GO:0005524">
    <property type="term" value="F:ATP binding"/>
    <property type="evidence" value="ECO:0007669"/>
    <property type="project" value="UniProtKB-KW"/>
</dbReference>
<dbReference type="InterPro" id="IPR050763">
    <property type="entry name" value="ABC_transporter_ATP-binding"/>
</dbReference>
<keyword evidence="8" id="KW-1185">Reference proteome</keyword>
<dbReference type="InterPro" id="IPR003439">
    <property type="entry name" value="ABC_transporter-like_ATP-bd"/>
</dbReference>
<evidence type="ECO:0000256" key="4">
    <source>
        <dbReference type="ARBA" id="ARBA00022741"/>
    </source>
</evidence>
<comment type="similarity">
    <text evidence="1">Belongs to the ABC transporter superfamily.</text>
</comment>
<dbReference type="Pfam" id="PF13732">
    <property type="entry name" value="DrrA1-3_C"/>
    <property type="match status" value="1"/>
</dbReference>
<sequence length="297" mass="33613">MLEVKNLVKTYGQIRAVDNLTFSVKSGKIFGMLGPNGAGKTTTIRTILNIIKPNSGEVLLNGLPVTKDLFNSIGYLPEERGLYKKSKVIDVITYLAHLKGMQSSAIRSEMDKWLKKLEIPHYKDRKVEELSKGNQQKIQFITAVIHNPELLILDEPFSGFDPINQQLIKDVILDLLDNGKIIILSTHQMDTAEKLCSEILLINEGKEVLSGSLSEIKQKFGGNHVRFSFEGDVKFLNEMDEVISFELYSSNAEVHIKDEVKPEHFLKKIIDKVTIKQYSIVEPTLNKIFIDTIKNKN</sequence>
<dbReference type="PANTHER" id="PTHR42711:SF5">
    <property type="entry name" value="ABC TRANSPORTER ATP-BINDING PROTEIN NATA"/>
    <property type="match status" value="1"/>
</dbReference>
<dbReference type="OrthoDB" id="9801987at2"/>
<evidence type="ECO:0000256" key="3">
    <source>
        <dbReference type="ARBA" id="ARBA00022458"/>
    </source>
</evidence>
<name>I0AL45_IGNAJ</name>
<accession>I0AL45</accession>
<dbReference type="RefSeq" id="WP_014560851.1">
    <property type="nucleotide sequence ID" value="NC_017464.1"/>
</dbReference>
<keyword evidence="2" id="KW-0813">Transport</keyword>
<dbReference type="InterPro" id="IPR027417">
    <property type="entry name" value="P-loop_NTPase"/>
</dbReference>
<dbReference type="AlphaFoldDB" id="I0AL45"/>
<dbReference type="InterPro" id="IPR017871">
    <property type="entry name" value="ABC_transporter-like_CS"/>
</dbReference>
<keyword evidence="5 7" id="KW-0067">ATP-binding</keyword>
<dbReference type="InterPro" id="IPR025302">
    <property type="entry name" value="DrrA1/2-like_C"/>
</dbReference>